<dbReference type="AlphaFoldDB" id="A0A0S4M2C5"/>
<dbReference type="RefSeq" id="WP_092342811.1">
    <property type="nucleotide sequence ID" value="NZ_FLSL01000089.1"/>
</dbReference>
<dbReference type="EMBL" id="LN906597">
    <property type="protein sequence ID" value="CUT17132.1"/>
    <property type="molecule type" value="Genomic_DNA"/>
</dbReference>
<dbReference type="GO" id="GO:0005886">
    <property type="term" value="C:plasma membrane"/>
    <property type="evidence" value="ECO:0007669"/>
    <property type="project" value="UniProtKB-SubCell"/>
</dbReference>
<evidence type="ECO:0000256" key="6">
    <source>
        <dbReference type="ARBA" id="ARBA00022692"/>
    </source>
</evidence>
<protein>
    <recommendedName>
        <fullName evidence="12 13">ATP synthase subunit a</fullName>
    </recommendedName>
    <alternativeName>
        <fullName evidence="12">ATP synthase F0 sector subunit a</fullName>
    </alternativeName>
    <alternativeName>
        <fullName evidence="12">F-ATPase subunit 6</fullName>
    </alternativeName>
</protein>
<feature type="transmembrane region" description="Helical" evidence="12">
    <location>
        <begin position="41"/>
        <end position="60"/>
    </location>
</feature>
<dbReference type="PRINTS" id="PR00123">
    <property type="entry name" value="ATPASEA"/>
</dbReference>
<dbReference type="GO" id="GO:0046933">
    <property type="term" value="F:proton-transporting ATP synthase activity, rotational mechanism"/>
    <property type="evidence" value="ECO:0007669"/>
    <property type="project" value="UniProtKB-UniRule"/>
</dbReference>
<evidence type="ECO:0000256" key="4">
    <source>
        <dbReference type="ARBA" id="ARBA00022475"/>
    </source>
</evidence>
<feature type="transmembrane region" description="Helical" evidence="12">
    <location>
        <begin position="143"/>
        <end position="162"/>
    </location>
</feature>
<dbReference type="Proteomes" id="UP000198651">
    <property type="component" value="Chromosome I"/>
</dbReference>
<evidence type="ECO:0000256" key="9">
    <source>
        <dbReference type="ARBA" id="ARBA00023065"/>
    </source>
</evidence>
<dbReference type="GO" id="GO:0042777">
    <property type="term" value="P:proton motive force-driven plasma membrane ATP synthesis"/>
    <property type="evidence" value="ECO:0007669"/>
    <property type="project" value="TreeGrafter"/>
</dbReference>
<comment type="function">
    <text evidence="12 13">Key component of the proton channel; it plays a direct role in the translocation of protons across the membrane.</text>
</comment>
<evidence type="ECO:0000256" key="7">
    <source>
        <dbReference type="ARBA" id="ARBA00022781"/>
    </source>
</evidence>
<comment type="similarity">
    <text evidence="2 12 13">Belongs to the ATPase A chain family.</text>
</comment>
<dbReference type="GO" id="GO:0045259">
    <property type="term" value="C:proton-transporting ATP synthase complex"/>
    <property type="evidence" value="ECO:0007669"/>
    <property type="project" value="UniProtKB-KW"/>
</dbReference>
<dbReference type="InterPro" id="IPR000568">
    <property type="entry name" value="ATP_synth_F0_asu"/>
</dbReference>
<dbReference type="NCBIfam" id="NF004477">
    <property type="entry name" value="PRK05815.1-1"/>
    <property type="match status" value="1"/>
</dbReference>
<evidence type="ECO:0000313" key="15">
    <source>
        <dbReference type="Proteomes" id="UP000198651"/>
    </source>
</evidence>
<evidence type="ECO:0000256" key="10">
    <source>
        <dbReference type="ARBA" id="ARBA00023136"/>
    </source>
</evidence>
<dbReference type="PANTHER" id="PTHR42823:SF3">
    <property type="entry name" value="ATP SYNTHASE SUBUNIT A, CHLOROPLASTIC"/>
    <property type="match status" value="1"/>
</dbReference>
<dbReference type="PROSITE" id="PS00449">
    <property type="entry name" value="ATPASE_A"/>
    <property type="match status" value="1"/>
</dbReference>
<reference evidence="15" key="1">
    <citation type="submission" date="2015-11" db="EMBL/GenBank/DDBJ databases">
        <authorList>
            <person name="Seth-Smith H.M.B."/>
        </authorList>
    </citation>
    <scope>NUCLEOTIDE SEQUENCE [LARGE SCALE GENOMIC DNA]</scope>
    <source>
        <strain evidence="15">2013Ark11</strain>
    </source>
</reference>
<evidence type="ECO:0000256" key="12">
    <source>
        <dbReference type="HAMAP-Rule" id="MF_01393"/>
    </source>
</evidence>
<dbReference type="STRING" id="1561003.Ark11_0275"/>
<dbReference type="InterPro" id="IPR045082">
    <property type="entry name" value="ATP_syn_F0_a_bact/chloroplast"/>
</dbReference>
<dbReference type="InterPro" id="IPR035908">
    <property type="entry name" value="F0_ATP_A_sf"/>
</dbReference>
<dbReference type="Gene3D" id="1.20.120.220">
    <property type="entry name" value="ATP synthase, F0 complex, subunit A"/>
    <property type="match status" value="1"/>
</dbReference>
<sequence>MNNSSLTPAGYIVHHLRSMASKDFGHHVPIVDFSYVNIDTVLWSLLMAVSAFVFMFAVAVKIKPGVPSRWQCAVELLFEFVLSQVRSIIPHSNPGFVVPLSVSVFIWILMMNALDLVPVDLFPRLFSISGISDYHRIVPTADVNGALGMSLGVLLLMFFYGIKSKKWGFFKELFVSPFGSKIVLWIPNFLINVIEYSAKFVSLGLRLFGNMYAGELLFMLIALMGATATIHGAIGQFLAGLAWAIAHIFIISLQAFIFMMLMIIYIGQSQENH</sequence>
<dbReference type="CDD" id="cd00310">
    <property type="entry name" value="ATP-synt_Fo_a_6"/>
    <property type="match status" value="1"/>
</dbReference>
<dbReference type="PANTHER" id="PTHR42823">
    <property type="entry name" value="ATP SYNTHASE SUBUNIT A, CHLOROPLASTIC"/>
    <property type="match status" value="1"/>
</dbReference>
<dbReference type="InterPro" id="IPR023011">
    <property type="entry name" value="ATP_synth_F0_asu_AS"/>
</dbReference>
<organism evidence="14 15">
    <name type="scientific">Candidatus Ichthyocystis hellenicum</name>
    <dbReference type="NCBI Taxonomy" id="1561003"/>
    <lineage>
        <taxon>Bacteria</taxon>
        <taxon>Pseudomonadati</taxon>
        <taxon>Pseudomonadota</taxon>
        <taxon>Betaproteobacteria</taxon>
        <taxon>Burkholderiales</taxon>
        <taxon>Candidatus Ichthyocystis</taxon>
    </lineage>
</organism>
<dbReference type="SUPFAM" id="SSF81336">
    <property type="entry name" value="F1F0 ATP synthase subunit A"/>
    <property type="match status" value="1"/>
</dbReference>
<keyword evidence="5 12" id="KW-0138">CF(0)</keyword>
<name>A0A0S4M2C5_9BURK</name>
<keyword evidence="6 12" id="KW-0812">Transmembrane</keyword>
<evidence type="ECO:0000256" key="13">
    <source>
        <dbReference type="RuleBase" id="RU000483"/>
    </source>
</evidence>
<feature type="transmembrane region" description="Helical" evidence="12">
    <location>
        <begin position="244"/>
        <end position="267"/>
    </location>
</feature>
<evidence type="ECO:0000256" key="1">
    <source>
        <dbReference type="ARBA" id="ARBA00004141"/>
    </source>
</evidence>
<keyword evidence="4 12" id="KW-1003">Cell membrane</keyword>
<keyword evidence="9 12" id="KW-0406">Ion transport</keyword>
<dbReference type="NCBIfam" id="TIGR01131">
    <property type="entry name" value="ATP_synt_6_or_A"/>
    <property type="match status" value="1"/>
</dbReference>
<evidence type="ECO:0000256" key="8">
    <source>
        <dbReference type="ARBA" id="ARBA00022989"/>
    </source>
</evidence>
<evidence type="ECO:0000256" key="5">
    <source>
        <dbReference type="ARBA" id="ARBA00022547"/>
    </source>
</evidence>
<keyword evidence="8 12" id="KW-1133">Transmembrane helix</keyword>
<dbReference type="OrthoDB" id="9789241at2"/>
<accession>A0A0S4M2C5</accession>
<gene>
    <name evidence="12 14" type="primary">atpB</name>
    <name evidence="14" type="ORF">Ark11_0275</name>
</gene>
<evidence type="ECO:0000256" key="3">
    <source>
        <dbReference type="ARBA" id="ARBA00022448"/>
    </source>
</evidence>
<keyword evidence="7 12" id="KW-0375">Hydrogen ion transport</keyword>
<comment type="subcellular location">
    <subcellularLocation>
        <location evidence="12 13">Cell membrane</location>
        <topology evidence="12 13">Multi-pass membrane protein</topology>
    </subcellularLocation>
    <subcellularLocation>
        <location evidence="1">Membrane</location>
        <topology evidence="1">Multi-pass membrane protein</topology>
    </subcellularLocation>
</comment>
<keyword evidence="15" id="KW-1185">Reference proteome</keyword>
<evidence type="ECO:0000256" key="2">
    <source>
        <dbReference type="ARBA" id="ARBA00006810"/>
    </source>
</evidence>
<dbReference type="HAMAP" id="MF_01393">
    <property type="entry name" value="ATP_synth_a_bact"/>
    <property type="match status" value="1"/>
</dbReference>
<dbReference type="FunFam" id="1.20.120.220:FF:000002">
    <property type="entry name" value="ATP synthase subunit a"/>
    <property type="match status" value="1"/>
</dbReference>
<dbReference type="PATRIC" id="fig|1561003.3.peg.282"/>
<evidence type="ECO:0000313" key="14">
    <source>
        <dbReference type="EMBL" id="CUT17132.1"/>
    </source>
</evidence>
<keyword evidence="11 12" id="KW-0066">ATP synthesis</keyword>
<feature type="transmembrane region" description="Helical" evidence="12">
    <location>
        <begin position="182"/>
        <end position="205"/>
    </location>
</feature>
<keyword evidence="3 12" id="KW-0813">Transport</keyword>
<dbReference type="Pfam" id="PF00119">
    <property type="entry name" value="ATP-synt_A"/>
    <property type="match status" value="1"/>
</dbReference>
<feature type="transmembrane region" description="Helical" evidence="12">
    <location>
        <begin position="217"/>
        <end position="238"/>
    </location>
</feature>
<proteinExistence type="inferred from homology"/>
<evidence type="ECO:0000256" key="11">
    <source>
        <dbReference type="ARBA" id="ARBA00023310"/>
    </source>
</evidence>
<keyword evidence="10 12" id="KW-0472">Membrane</keyword>
<feature type="transmembrane region" description="Helical" evidence="12">
    <location>
        <begin position="95"/>
        <end position="122"/>
    </location>
</feature>